<organism evidence="1 2">
    <name type="scientific">Neorhizobium huautlense</name>
    <dbReference type="NCBI Taxonomy" id="67774"/>
    <lineage>
        <taxon>Bacteria</taxon>
        <taxon>Pseudomonadati</taxon>
        <taxon>Pseudomonadota</taxon>
        <taxon>Alphaproteobacteria</taxon>
        <taxon>Hyphomicrobiales</taxon>
        <taxon>Rhizobiaceae</taxon>
        <taxon>Rhizobium/Agrobacterium group</taxon>
        <taxon>Neorhizobium</taxon>
    </lineage>
</organism>
<gene>
    <name evidence="1" type="ORF">J2T09_002459</name>
</gene>
<comment type="caution">
    <text evidence="1">The sequence shown here is derived from an EMBL/GenBank/DDBJ whole genome shotgun (WGS) entry which is preliminary data.</text>
</comment>
<accession>A0ABT9PTA4</accession>
<name>A0ABT9PTA4_9HYPH</name>
<evidence type="ECO:0000313" key="2">
    <source>
        <dbReference type="Proteomes" id="UP001241472"/>
    </source>
</evidence>
<protein>
    <submittedName>
        <fullName evidence="1">Uncharacterized protein</fullName>
    </submittedName>
</protein>
<proteinExistence type="predicted"/>
<dbReference type="EMBL" id="JAUSRF010000007">
    <property type="protein sequence ID" value="MDP9837702.1"/>
    <property type="molecule type" value="Genomic_DNA"/>
</dbReference>
<reference evidence="1 2" key="1">
    <citation type="submission" date="2023-07" db="EMBL/GenBank/DDBJ databases">
        <title>Sorghum-associated microbial communities from plants grown in Nebraska, USA.</title>
        <authorList>
            <person name="Schachtman D."/>
        </authorList>
    </citation>
    <scope>NUCLEOTIDE SEQUENCE [LARGE SCALE GENOMIC DNA]</scope>
    <source>
        <strain evidence="1 2">DS1307</strain>
    </source>
</reference>
<dbReference type="Proteomes" id="UP001241472">
    <property type="component" value="Unassembled WGS sequence"/>
</dbReference>
<evidence type="ECO:0000313" key="1">
    <source>
        <dbReference type="EMBL" id="MDP9837702.1"/>
    </source>
</evidence>
<sequence>MNMNKIERGGSYPIRLRNMEGAKANFLTTDGNLLLIGMPGIERSEAQAIRNGKMKAGFIKDGPLLLWVFEFPGNLIFDCPFDIRIIPKDRLNLPDVISGEQRLYIDIHLVDSATNLVKGLRGITLPPKLSLDFLSAAQDQLADNRTMTPALARYNAMDILRLPKLAAVQVCGKD</sequence>
<dbReference type="RefSeq" id="WP_306834693.1">
    <property type="nucleotide sequence ID" value="NZ_JAUSRF010000007.1"/>
</dbReference>
<keyword evidence="2" id="KW-1185">Reference proteome</keyword>